<keyword evidence="7 14" id="KW-0547">Nucleotide-binding</keyword>
<dbReference type="SUPFAM" id="SSF53623">
    <property type="entry name" value="MurD-like peptide ligases, catalytic domain"/>
    <property type="match status" value="1"/>
</dbReference>
<dbReference type="GO" id="GO:0008763">
    <property type="term" value="F:UDP-N-acetylmuramate-L-alanine ligase activity"/>
    <property type="evidence" value="ECO:0007669"/>
    <property type="project" value="UniProtKB-UniRule"/>
</dbReference>
<keyword evidence="15" id="KW-0472">Membrane</keyword>
<dbReference type="EMBL" id="BHZE01000013">
    <property type="protein sequence ID" value="GCD77926.1"/>
    <property type="molecule type" value="Genomic_DNA"/>
</dbReference>
<dbReference type="Gene3D" id="3.90.190.20">
    <property type="entry name" value="Mur ligase, C-terminal domain"/>
    <property type="match status" value="1"/>
</dbReference>
<comment type="caution">
    <text evidence="19">The sequence shown here is derived from an EMBL/GenBank/DDBJ whole genome shotgun (WGS) entry which is preliminary data.</text>
</comment>
<feature type="domain" description="Mur ligase central" evidence="18">
    <location>
        <begin position="120"/>
        <end position="289"/>
    </location>
</feature>
<feature type="transmembrane region" description="Helical" evidence="15">
    <location>
        <begin position="10"/>
        <end position="28"/>
    </location>
</feature>
<dbReference type="Gene3D" id="3.40.1190.10">
    <property type="entry name" value="Mur-like, catalytic domain"/>
    <property type="match status" value="1"/>
</dbReference>
<evidence type="ECO:0000256" key="12">
    <source>
        <dbReference type="ARBA" id="ARBA00023316"/>
    </source>
</evidence>
<protein>
    <recommendedName>
        <fullName evidence="3 14">UDP-N-acetylmuramate--L-alanine ligase</fullName>
        <ecNumber evidence="3 14">6.3.2.8</ecNumber>
    </recommendedName>
    <alternativeName>
        <fullName evidence="14">UDP-N-acetylmuramoyl-L-alanine synthetase</fullName>
    </alternativeName>
</protein>
<comment type="subcellular location">
    <subcellularLocation>
        <location evidence="1 14">Cytoplasm</location>
    </subcellularLocation>
</comment>
<keyword evidence="8 14" id="KW-0067">ATP-binding</keyword>
<evidence type="ECO:0000256" key="14">
    <source>
        <dbReference type="HAMAP-Rule" id="MF_00046"/>
    </source>
</evidence>
<keyword evidence="20" id="KW-1185">Reference proteome</keyword>
<keyword evidence="4 14" id="KW-0963">Cytoplasm</keyword>
<keyword evidence="6 14" id="KW-0132">Cell division</keyword>
<gene>
    <name evidence="14 19" type="primary">murC</name>
    <name evidence="19" type="ORF">JCM31826_14080</name>
</gene>
<comment type="function">
    <text evidence="14">Cell wall formation.</text>
</comment>
<sequence>MNRPIDTYKYFYFIGIGGIGMSALARYFNLKKAIVSGFDRERTTLTTELEAEGIAITYSDTIDALPMRRIGTPADTLVVYTPAVPQSNQQMIWFRERNFTLMKRAQVLGLITKSSRSIAVAGTHGKTTTTALVAHILKHNNIDVSAFIGGISANYNTNFLYGNSNTMVIEADEFDRSFLRLEPSLAVITSTDPDHLDIYKDQEGVREAFLEFARIAKKFGKLLTKINLPVSGDFSYGLNKNAHYYAEDIQIQNRQFHYTLSFPNGEKISTSCQVPGIHNVENAVAAAGLCHIYGLTPTQIAEGIKTFKGVKRRFEIILQLPNLAFIDDYAHHPAELEALLKSARLLYPDRKITIIFQPHLYSRTRDFHQEFAESLSIADRVVLLDIYPAREEKIEGVTEELIYKHLTCAEKDIVFLGELMDFVKKIRLQNDVIITAGAGNISDAVEGIKNILYEKKK</sequence>
<dbReference type="Pfam" id="PF08245">
    <property type="entry name" value="Mur_ligase_M"/>
    <property type="match status" value="1"/>
</dbReference>
<evidence type="ECO:0000256" key="8">
    <source>
        <dbReference type="ARBA" id="ARBA00022840"/>
    </source>
</evidence>
<evidence type="ECO:0000256" key="10">
    <source>
        <dbReference type="ARBA" id="ARBA00022984"/>
    </source>
</evidence>
<dbReference type="InterPro" id="IPR036615">
    <property type="entry name" value="Mur_ligase_C_dom_sf"/>
</dbReference>
<dbReference type="InterPro" id="IPR004101">
    <property type="entry name" value="Mur_ligase_C"/>
</dbReference>
<keyword evidence="12 14" id="KW-0961">Cell wall biogenesis/degradation</keyword>
<dbReference type="PANTHER" id="PTHR43445:SF3">
    <property type="entry name" value="UDP-N-ACETYLMURAMATE--L-ALANINE LIGASE"/>
    <property type="match status" value="1"/>
</dbReference>
<dbReference type="Proteomes" id="UP000286715">
    <property type="component" value="Unassembled WGS sequence"/>
</dbReference>
<evidence type="ECO:0000259" key="16">
    <source>
        <dbReference type="Pfam" id="PF01225"/>
    </source>
</evidence>
<evidence type="ECO:0000256" key="7">
    <source>
        <dbReference type="ARBA" id="ARBA00022741"/>
    </source>
</evidence>
<evidence type="ECO:0000256" key="13">
    <source>
        <dbReference type="ARBA" id="ARBA00047833"/>
    </source>
</evidence>
<feature type="domain" description="Mur ligase C-terminal" evidence="17">
    <location>
        <begin position="312"/>
        <end position="439"/>
    </location>
</feature>
<dbReference type="Pfam" id="PF02875">
    <property type="entry name" value="Mur_ligase_C"/>
    <property type="match status" value="1"/>
</dbReference>
<dbReference type="HAMAP" id="MF_00046">
    <property type="entry name" value="MurC"/>
    <property type="match status" value="1"/>
</dbReference>
<proteinExistence type="inferred from homology"/>
<feature type="domain" description="Mur ligase N-terminal catalytic" evidence="16">
    <location>
        <begin position="11"/>
        <end position="114"/>
    </location>
</feature>
<dbReference type="UniPathway" id="UPA00219"/>
<accession>A0A401XLN0</accession>
<dbReference type="SUPFAM" id="SSF51984">
    <property type="entry name" value="MurCD N-terminal domain"/>
    <property type="match status" value="1"/>
</dbReference>
<dbReference type="GO" id="GO:0008360">
    <property type="term" value="P:regulation of cell shape"/>
    <property type="evidence" value="ECO:0007669"/>
    <property type="project" value="UniProtKB-KW"/>
</dbReference>
<dbReference type="NCBIfam" id="TIGR01082">
    <property type="entry name" value="murC"/>
    <property type="match status" value="1"/>
</dbReference>
<evidence type="ECO:0000313" key="19">
    <source>
        <dbReference type="EMBL" id="GCD77926.1"/>
    </source>
</evidence>
<dbReference type="Pfam" id="PF01225">
    <property type="entry name" value="Mur_ligase"/>
    <property type="match status" value="1"/>
</dbReference>
<dbReference type="InterPro" id="IPR036565">
    <property type="entry name" value="Mur-like_cat_sf"/>
</dbReference>
<evidence type="ECO:0000256" key="6">
    <source>
        <dbReference type="ARBA" id="ARBA00022618"/>
    </source>
</evidence>
<dbReference type="SUPFAM" id="SSF53244">
    <property type="entry name" value="MurD-like peptide ligases, peptide-binding domain"/>
    <property type="match status" value="1"/>
</dbReference>
<dbReference type="GO" id="GO:0071555">
    <property type="term" value="P:cell wall organization"/>
    <property type="evidence" value="ECO:0007669"/>
    <property type="project" value="UniProtKB-KW"/>
</dbReference>
<dbReference type="EC" id="6.3.2.8" evidence="3 14"/>
<dbReference type="AlphaFoldDB" id="A0A401XLN0"/>
<dbReference type="OrthoDB" id="9804126at2"/>
<dbReference type="RefSeq" id="WP_124397991.1">
    <property type="nucleotide sequence ID" value="NZ_BHZE01000013.1"/>
</dbReference>
<dbReference type="InterPro" id="IPR013221">
    <property type="entry name" value="Mur_ligase_cen"/>
</dbReference>
<evidence type="ECO:0000259" key="17">
    <source>
        <dbReference type="Pfam" id="PF02875"/>
    </source>
</evidence>
<comment type="catalytic activity">
    <reaction evidence="13 14">
        <text>UDP-N-acetyl-alpha-D-muramate + L-alanine + ATP = UDP-N-acetyl-alpha-D-muramoyl-L-alanine + ADP + phosphate + H(+)</text>
        <dbReference type="Rhea" id="RHEA:23372"/>
        <dbReference type="ChEBI" id="CHEBI:15378"/>
        <dbReference type="ChEBI" id="CHEBI:30616"/>
        <dbReference type="ChEBI" id="CHEBI:43474"/>
        <dbReference type="ChEBI" id="CHEBI:57972"/>
        <dbReference type="ChEBI" id="CHEBI:70757"/>
        <dbReference type="ChEBI" id="CHEBI:83898"/>
        <dbReference type="ChEBI" id="CHEBI:456216"/>
        <dbReference type="EC" id="6.3.2.8"/>
    </reaction>
</comment>
<name>A0A401XLN0_9FLAO</name>
<dbReference type="InterPro" id="IPR005758">
    <property type="entry name" value="UDP-N-AcMur_Ala_ligase_MurC"/>
</dbReference>
<dbReference type="GO" id="GO:0051301">
    <property type="term" value="P:cell division"/>
    <property type="evidence" value="ECO:0007669"/>
    <property type="project" value="UniProtKB-KW"/>
</dbReference>
<evidence type="ECO:0000256" key="15">
    <source>
        <dbReference type="SAM" id="Phobius"/>
    </source>
</evidence>
<dbReference type="InterPro" id="IPR000713">
    <property type="entry name" value="Mur_ligase_N"/>
</dbReference>
<feature type="binding site" evidence="14">
    <location>
        <begin position="122"/>
        <end position="128"/>
    </location>
    <ligand>
        <name>ATP</name>
        <dbReference type="ChEBI" id="CHEBI:30616"/>
    </ligand>
</feature>
<comment type="pathway">
    <text evidence="2 14">Cell wall biogenesis; peptidoglycan biosynthesis.</text>
</comment>
<evidence type="ECO:0000259" key="18">
    <source>
        <dbReference type="Pfam" id="PF08245"/>
    </source>
</evidence>
<evidence type="ECO:0000256" key="1">
    <source>
        <dbReference type="ARBA" id="ARBA00004496"/>
    </source>
</evidence>
<dbReference type="GO" id="GO:0009252">
    <property type="term" value="P:peptidoglycan biosynthetic process"/>
    <property type="evidence" value="ECO:0007669"/>
    <property type="project" value="UniProtKB-UniRule"/>
</dbReference>
<evidence type="ECO:0000256" key="9">
    <source>
        <dbReference type="ARBA" id="ARBA00022960"/>
    </source>
</evidence>
<keyword evidence="11 14" id="KW-0131">Cell cycle</keyword>
<reference evidence="19 20" key="1">
    <citation type="submission" date="2018-11" db="EMBL/GenBank/DDBJ databases">
        <title>Schleiferia aggregans sp. nov., a moderately thermophilic heterotrophic bacterium isolated from microbial mats at a terrestrial hot spring.</title>
        <authorList>
            <person name="Iino T."/>
            <person name="Ohkuma M."/>
            <person name="Haruta S."/>
        </authorList>
    </citation>
    <scope>NUCLEOTIDE SEQUENCE [LARGE SCALE GENOMIC DNA]</scope>
    <source>
        <strain evidence="19 20">LA</strain>
    </source>
</reference>
<dbReference type="GO" id="GO:0005524">
    <property type="term" value="F:ATP binding"/>
    <property type="evidence" value="ECO:0007669"/>
    <property type="project" value="UniProtKB-UniRule"/>
</dbReference>
<evidence type="ECO:0000313" key="20">
    <source>
        <dbReference type="Proteomes" id="UP000286715"/>
    </source>
</evidence>
<dbReference type="Gene3D" id="3.40.50.720">
    <property type="entry name" value="NAD(P)-binding Rossmann-like Domain"/>
    <property type="match status" value="1"/>
</dbReference>
<evidence type="ECO:0000256" key="3">
    <source>
        <dbReference type="ARBA" id="ARBA00012211"/>
    </source>
</evidence>
<dbReference type="InterPro" id="IPR050061">
    <property type="entry name" value="MurCDEF_pg_biosynth"/>
</dbReference>
<evidence type="ECO:0000256" key="11">
    <source>
        <dbReference type="ARBA" id="ARBA00023306"/>
    </source>
</evidence>
<dbReference type="PANTHER" id="PTHR43445">
    <property type="entry name" value="UDP-N-ACETYLMURAMATE--L-ALANINE LIGASE-RELATED"/>
    <property type="match status" value="1"/>
</dbReference>
<evidence type="ECO:0000256" key="5">
    <source>
        <dbReference type="ARBA" id="ARBA00022598"/>
    </source>
</evidence>
<keyword evidence="10 14" id="KW-0573">Peptidoglycan synthesis</keyword>
<dbReference type="GO" id="GO:0005737">
    <property type="term" value="C:cytoplasm"/>
    <property type="evidence" value="ECO:0007669"/>
    <property type="project" value="UniProtKB-SubCell"/>
</dbReference>
<comment type="similarity">
    <text evidence="14">Belongs to the MurCDEF family.</text>
</comment>
<keyword evidence="15" id="KW-1133">Transmembrane helix</keyword>
<evidence type="ECO:0000256" key="4">
    <source>
        <dbReference type="ARBA" id="ARBA00022490"/>
    </source>
</evidence>
<keyword evidence="5 14" id="KW-0436">Ligase</keyword>
<keyword evidence="9 14" id="KW-0133">Cell shape</keyword>
<keyword evidence="15" id="KW-0812">Transmembrane</keyword>
<evidence type="ECO:0000256" key="2">
    <source>
        <dbReference type="ARBA" id="ARBA00004752"/>
    </source>
</evidence>
<organism evidence="19 20">
    <name type="scientific">Thermaurantimonas aggregans</name>
    <dbReference type="NCBI Taxonomy" id="2173829"/>
    <lineage>
        <taxon>Bacteria</taxon>
        <taxon>Pseudomonadati</taxon>
        <taxon>Bacteroidota</taxon>
        <taxon>Flavobacteriia</taxon>
        <taxon>Flavobacteriales</taxon>
        <taxon>Schleiferiaceae</taxon>
        <taxon>Thermaurantimonas</taxon>
    </lineage>
</organism>